<organism evidence="1 2">
    <name type="scientific">Paenibacillus physcomitrellae</name>
    <dbReference type="NCBI Taxonomy" id="1619311"/>
    <lineage>
        <taxon>Bacteria</taxon>
        <taxon>Bacillati</taxon>
        <taxon>Bacillota</taxon>
        <taxon>Bacilli</taxon>
        <taxon>Bacillales</taxon>
        <taxon>Paenibacillaceae</taxon>
        <taxon>Paenibacillus</taxon>
    </lineage>
</organism>
<sequence>MKNYGLSKHRIRDIVSYQFNKHPDIYYYLDNQYLEQIISSLVEGFAEAMERNNKELIESLFRELNRRL</sequence>
<evidence type="ECO:0000313" key="1">
    <source>
        <dbReference type="EMBL" id="GGA31566.1"/>
    </source>
</evidence>
<keyword evidence="2" id="KW-1185">Reference proteome</keyword>
<accession>A0ABQ1FXB7</accession>
<proteinExistence type="predicted"/>
<comment type="caution">
    <text evidence="1">The sequence shown here is derived from an EMBL/GenBank/DDBJ whole genome shotgun (WGS) entry which is preliminary data.</text>
</comment>
<dbReference type="EMBL" id="BMHF01000004">
    <property type="protein sequence ID" value="GGA31566.1"/>
    <property type="molecule type" value="Genomic_DNA"/>
</dbReference>
<evidence type="ECO:0000313" key="2">
    <source>
        <dbReference type="Proteomes" id="UP000609323"/>
    </source>
</evidence>
<reference evidence="2" key="1">
    <citation type="journal article" date="2019" name="Int. J. Syst. Evol. Microbiol.">
        <title>The Global Catalogue of Microorganisms (GCM) 10K type strain sequencing project: providing services to taxonomists for standard genome sequencing and annotation.</title>
        <authorList>
            <consortium name="The Broad Institute Genomics Platform"/>
            <consortium name="The Broad Institute Genome Sequencing Center for Infectious Disease"/>
            <person name="Wu L."/>
            <person name="Ma J."/>
        </authorList>
    </citation>
    <scope>NUCLEOTIDE SEQUENCE [LARGE SCALE GENOMIC DNA]</scope>
    <source>
        <strain evidence="2">CGMCC 1.15044</strain>
    </source>
</reference>
<protein>
    <submittedName>
        <fullName evidence="1">Uncharacterized protein</fullName>
    </submittedName>
</protein>
<name>A0ABQ1FXB7_9BACL</name>
<dbReference type="Proteomes" id="UP000609323">
    <property type="component" value="Unassembled WGS sequence"/>
</dbReference>
<gene>
    <name evidence="1" type="ORF">GCM10010917_15840</name>
</gene>